<organism evidence="2 3">
    <name type="scientific">Smittium megazygosporum</name>
    <dbReference type="NCBI Taxonomy" id="133381"/>
    <lineage>
        <taxon>Eukaryota</taxon>
        <taxon>Fungi</taxon>
        <taxon>Fungi incertae sedis</taxon>
        <taxon>Zoopagomycota</taxon>
        <taxon>Kickxellomycotina</taxon>
        <taxon>Harpellomycetes</taxon>
        <taxon>Harpellales</taxon>
        <taxon>Legeriomycetaceae</taxon>
        <taxon>Smittium</taxon>
    </lineage>
</organism>
<comment type="caution">
    <text evidence="2">The sequence shown here is derived from an EMBL/GenBank/DDBJ whole genome shotgun (WGS) entry which is preliminary data.</text>
</comment>
<evidence type="ECO:0000256" key="1">
    <source>
        <dbReference type="SAM" id="MobiDB-lite"/>
    </source>
</evidence>
<evidence type="ECO:0000313" key="2">
    <source>
        <dbReference type="EMBL" id="PVV04643.1"/>
    </source>
</evidence>
<proteinExistence type="predicted"/>
<reference evidence="2 3" key="1">
    <citation type="journal article" date="2018" name="MBio">
        <title>Comparative Genomics Reveals the Core Gene Toolbox for the Fungus-Insect Symbiosis.</title>
        <authorList>
            <person name="Wang Y."/>
            <person name="Stata M."/>
            <person name="Wang W."/>
            <person name="Stajich J.E."/>
            <person name="White M.M."/>
            <person name="Moncalvo J.M."/>
        </authorList>
    </citation>
    <scope>NUCLEOTIDE SEQUENCE [LARGE SCALE GENOMIC DNA]</scope>
    <source>
        <strain evidence="2 3">SC-DP-2</strain>
    </source>
</reference>
<gene>
    <name evidence="2" type="ORF">BB560_000853</name>
</gene>
<feature type="region of interest" description="Disordered" evidence="1">
    <location>
        <begin position="32"/>
        <end position="57"/>
    </location>
</feature>
<name>A0A2T9ZJ58_9FUNG</name>
<protein>
    <submittedName>
        <fullName evidence="2">Uncharacterized protein</fullName>
    </submittedName>
</protein>
<dbReference type="EMBL" id="MBFS01000098">
    <property type="protein sequence ID" value="PVV04643.1"/>
    <property type="molecule type" value="Genomic_DNA"/>
</dbReference>
<feature type="compositionally biased region" description="Polar residues" evidence="1">
    <location>
        <begin position="44"/>
        <end position="57"/>
    </location>
</feature>
<feature type="region of interest" description="Disordered" evidence="1">
    <location>
        <begin position="613"/>
        <end position="649"/>
    </location>
</feature>
<dbReference type="OrthoDB" id="5657575at2759"/>
<evidence type="ECO:0000313" key="3">
    <source>
        <dbReference type="Proteomes" id="UP000245609"/>
    </source>
</evidence>
<keyword evidence="3" id="KW-1185">Reference proteome</keyword>
<dbReference type="AlphaFoldDB" id="A0A2T9ZJ58"/>
<dbReference type="Proteomes" id="UP000245609">
    <property type="component" value="Unassembled WGS sequence"/>
</dbReference>
<accession>A0A2T9ZJ58</accession>
<sequence>MAEFQEELQTLGIIARAVEILAKEAEYNNQPLPEEAIPLPPENTPQLKQKNETSSLDKNIDRKHKTDCNKNTIFINSDKNSLEPGCSLHGGQLEWLADRLVLLLIYCLSPQHCSNISIATILILSQLLEVSLVSNILQNLPQASLLESDLQLNKDSKISSNIDVLFRKLQVPEPEQLRVILSKPLFCYSVQECGNLSVLTEKLSLTANAIFNIFNTSFSYLEPSRLEIILFAVCSLYTGNKTQDRLQIQIISLINHVLLLFSSAVDSSGAILPSKISLSSEIVISLIQTAASILTTSYVPNAVNTAKSTILSATKSFSAVISAEKRDAYKIQTALMVLLLLISWNYSPLFSLNIEFVNETISAVNNDTTLLTCFVISEKTFKLSNEFYVSEQQDINWFTLPLQFLNSFLQNCNTQSSDSKFDKFLLESNEKDDPNFGKVFQCIVKLIPAIIAGYGRSSYTNIYASIQDLFATCIRFNIFKDICLYNILSVCYIEKISTKIISEIRSNSGYLSNSSTKKSPKLNSYLFSFFEENEKPTINTNTWESQAVYCQILAVGHLFELIDAKMLLKLMLPVEPNTQKLALSIVVDALCYQVKSGVGKFLNFDSPTTTTITETSNHNMSPKSVFSPKTKAQDLKNSQNAHKSDPRSLDNQQIMTLRSLECLSKILYIFSQNPLKNTESPAYRPDQVLYKHQMPNFIPRVKYFDFLSTRGFSNSQSPFFHQNNDNIASIIEKIKDDGCENPNSKSALNEKNFLEYVLNYLKTKDYETKHQRMEEIAHSITKQYCYIFPSNYTFYYLYAYSVMFLYLQNKIKQISVEENVEEWVSSNCSKYLEIDQTIVGDLKKHNKNVLKLQTSLEGNKANTLQEVVSKENEIKDSFNLIWAPVIASVSQLFESVQVPEPESIYAHINSLSKYKSIIYRFGNLRYKYDPRNAARQSNTANEEDVQTCSNSVKSSSIQINRTDVPDYLYNLCLSTIYSTTIAAKHQENETALLTALTSVIQLMGTLKPIEQEVLKNRKAAVCLLKIYTQYNADLSPCAIEVLLKGLSMFYYKHEISLQAEYVLAKQNSTKFPEDEFITITPETNKEGFQPLPDTNISTEVEKIIYPQQKISIETAILDVKSIINETENISLELNRDLLYNPAVKEENAFQKGIEYKGGRVSTDGSYTLDSRYLRTPFSNDLAFIKNMLPEIKSTIFLSLKNTSVALPSALSSLCSTAPLSLE</sequence>